<feature type="compositionally biased region" description="Polar residues" evidence="9">
    <location>
        <begin position="2014"/>
        <end position="2024"/>
    </location>
</feature>
<dbReference type="InterPro" id="IPR001138">
    <property type="entry name" value="Zn2Cys6_DnaBD"/>
</dbReference>
<evidence type="ECO:0000256" key="6">
    <source>
        <dbReference type="ARBA" id="ARBA00023242"/>
    </source>
</evidence>
<dbReference type="InterPro" id="IPR036928">
    <property type="entry name" value="AS_sf"/>
</dbReference>
<evidence type="ECO:0000256" key="2">
    <source>
        <dbReference type="ARBA" id="ARBA00022723"/>
    </source>
</evidence>
<evidence type="ECO:0000259" key="12">
    <source>
        <dbReference type="PROSITE" id="PS50979"/>
    </source>
</evidence>
<dbReference type="InterPro" id="IPR036864">
    <property type="entry name" value="Zn2-C6_fun-type_DNA-bd_sf"/>
</dbReference>
<dbReference type="Gene3D" id="3.90.1300.10">
    <property type="entry name" value="Amidase signature (AS) domain"/>
    <property type="match status" value="1"/>
</dbReference>
<dbReference type="PROSITE" id="PS00463">
    <property type="entry name" value="ZN2_CY6_FUNGAL_1"/>
    <property type="match status" value="1"/>
</dbReference>
<dbReference type="SUPFAM" id="SSF51246">
    <property type="entry name" value="Rudiment single hybrid motif"/>
    <property type="match status" value="1"/>
</dbReference>
<dbReference type="Pfam" id="PF02785">
    <property type="entry name" value="Biotin_carb_C"/>
    <property type="match status" value="1"/>
</dbReference>
<evidence type="ECO:0000256" key="4">
    <source>
        <dbReference type="ARBA" id="ARBA00022801"/>
    </source>
</evidence>
<feature type="compositionally biased region" description="Basic and acidic residues" evidence="9">
    <location>
        <begin position="1920"/>
        <end position="1941"/>
    </location>
</feature>
<dbReference type="GO" id="GO:0004847">
    <property type="term" value="F:urea carboxylase activity"/>
    <property type="evidence" value="ECO:0007669"/>
    <property type="project" value="TreeGrafter"/>
</dbReference>
<dbReference type="GO" id="GO:0003677">
    <property type="term" value="F:DNA binding"/>
    <property type="evidence" value="ECO:0007669"/>
    <property type="project" value="InterPro"/>
</dbReference>
<dbReference type="GO" id="GO:0000981">
    <property type="term" value="F:DNA-binding transcription factor activity, RNA polymerase II-specific"/>
    <property type="evidence" value="ECO:0007669"/>
    <property type="project" value="InterPro"/>
</dbReference>
<dbReference type="SUPFAM" id="SSF75304">
    <property type="entry name" value="Amidase signature (AS) enzymes"/>
    <property type="match status" value="1"/>
</dbReference>
<keyword evidence="1" id="KW-0436">Ligase</keyword>
<comment type="caution">
    <text evidence="13">The sequence shown here is derived from an EMBL/GenBank/DDBJ whole genome shotgun (WGS) entry which is preliminary data.</text>
</comment>
<dbReference type="InterPro" id="IPR014084">
    <property type="entry name" value="Urea_COase"/>
</dbReference>
<dbReference type="Gene3D" id="3.10.490.10">
    <property type="entry name" value="Gamma-glutamyl cyclotransferase-like"/>
    <property type="match status" value="1"/>
</dbReference>
<dbReference type="PANTHER" id="PTHR18866:SF128">
    <property type="entry name" value="UREA AMIDOLYASE"/>
    <property type="match status" value="1"/>
</dbReference>
<dbReference type="InterPro" id="IPR003833">
    <property type="entry name" value="CT_C_D"/>
</dbReference>
<dbReference type="SMART" id="SM00797">
    <property type="entry name" value="AHS2"/>
    <property type="match status" value="1"/>
</dbReference>
<dbReference type="PANTHER" id="PTHR18866">
    <property type="entry name" value="CARBOXYLASE:PYRUVATE/ACETYL-COA/PROPIONYL-COA CARBOXYLASE"/>
    <property type="match status" value="1"/>
</dbReference>
<keyword evidence="4" id="KW-0378">Hydrolase</keyword>
<dbReference type="SUPFAM" id="SSF56059">
    <property type="entry name" value="Glutathione synthetase ATP-binding domain-like"/>
    <property type="match status" value="1"/>
</dbReference>
<protein>
    <recommendedName>
        <fullName evidence="15">Urea amidolyase</fullName>
    </recommendedName>
</protein>
<dbReference type="Pfam" id="PF00289">
    <property type="entry name" value="Biotin_carb_N"/>
    <property type="match status" value="1"/>
</dbReference>
<feature type="region of interest" description="Disordered" evidence="9">
    <location>
        <begin position="1913"/>
        <end position="1966"/>
    </location>
</feature>
<dbReference type="SUPFAM" id="SSF160467">
    <property type="entry name" value="PH0987 N-terminal domain-like"/>
    <property type="match status" value="1"/>
</dbReference>
<dbReference type="InterPro" id="IPR023631">
    <property type="entry name" value="Amidase_dom"/>
</dbReference>
<dbReference type="GO" id="GO:0006351">
    <property type="term" value="P:DNA-templated transcription"/>
    <property type="evidence" value="ECO:0007669"/>
    <property type="project" value="InterPro"/>
</dbReference>
<keyword evidence="3 8" id="KW-0547">Nucleotide-binding</keyword>
<evidence type="ECO:0000256" key="9">
    <source>
        <dbReference type="SAM" id="MobiDB-lite"/>
    </source>
</evidence>
<evidence type="ECO:0008006" key="15">
    <source>
        <dbReference type="Google" id="ProtNLM"/>
    </source>
</evidence>
<name>A0A9P8HG59_9HYPO</name>
<dbReference type="SMART" id="SM00796">
    <property type="entry name" value="AHS1"/>
    <property type="match status" value="1"/>
</dbReference>
<dbReference type="InterPro" id="IPR029000">
    <property type="entry name" value="Cyclophilin-like_dom_sf"/>
</dbReference>
<dbReference type="InterPro" id="IPR011764">
    <property type="entry name" value="Biotin_carboxylation_dom"/>
</dbReference>
<dbReference type="Proteomes" id="UP000826573">
    <property type="component" value="Unassembled WGS sequence"/>
</dbReference>
<gene>
    <name evidence="13" type="ORF">TsFJ059_006743</name>
</gene>
<evidence type="ECO:0000313" key="14">
    <source>
        <dbReference type="Proteomes" id="UP000826573"/>
    </source>
</evidence>
<dbReference type="Gene3D" id="1.20.58.1700">
    <property type="match status" value="1"/>
</dbReference>
<organism evidence="13 14">
    <name type="scientific">Trichoderma semiorbis</name>
    <dbReference type="NCBI Taxonomy" id="1491008"/>
    <lineage>
        <taxon>Eukaryota</taxon>
        <taxon>Fungi</taxon>
        <taxon>Dikarya</taxon>
        <taxon>Ascomycota</taxon>
        <taxon>Pezizomycotina</taxon>
        <taxon>Sordariomycetes</taxon>
        <taxon>Hypocreomycetidae</taxon>
        <taxon>Hypocreales</taxon>
        <taxon>Hypocreaceae</taxon>
        <taxon>Trichoderma</taxon>
    </lineage>
</organism>
<keyword evidence="2" id="KW-0479">Metal-binding</keyword>
<dbReference type="InterPro" id="IPR050856">
    <property type="entry name" value="Biotin_carboxylase_complex"/>
</dbReference>
<dbReference type="Pfam" id="PF04082">
    <property type="entry name" value="Fungal_trans"/>
    <property type="match status" value="1"/>
</dbReference>
<feature type="domain" description="ATP-grasp" evidence="11">
    <location>
        <begin position="757"/>
        <end position="955"/>
    </location>
</feature>
<evidence type="ECO:0000256" key="7">
    <source>
        <dbReference type="ARBA" id="ARBA00023267"/>
    </source>
</evidence>
<evidence type="ECO:0000313" key="13">
    <source>
        <dbReference type="EMBL" id="KAH0524209.1"/>
    </source>
</evidence>
<dbReference type="InterPro" id="IPR011761">
    <property type="entry name" value="ATP-grasp"/>
</dbReference>
<dbReference type="SUPFAM" id="SSF52440">
    <property type="entry name" value="PreATP-grasp domain"/>
    <property type="match status" value="1"/>
</dbReference>
<dbReference type="SMART" id="SM00878">
    <property type="entry name" value="Biotin_carb_C"/>
    <property type="match status" value="1"/>
</dbReference>
<dbReference type="InterPro" id="IPR005481">
    <property type="entry name" value="BC-like_N"/>
</dbReference>
<dbReference type="PROSITE" id="PS50048">
    <property type="entry name" value="ZN2_CY6_FUNGAL_2"/>
    <property type="match status" value="1"/>
</dbReference>
<keyword evidence="5 8" id="KW-0067">ATP-binding</keyword>
<feature type="domain" description="Zn(2)-C6 fungal-type" evidence="10">
    <location>
        <begin position="1845"/>
        <end position="1874"/>
    </location>
</feature>
<keyword evidence="14" id="KW-1185">Reference proteome</keyword>
<dbReference type="GO" id="GO:0008270">
    <property type="term" value="F:zinc ion binding"/>
    <property type="evidence" value="ECO:0007669"/>
    <property type="project" value="InterPro"/>
</dbReference>
<dbReference type="GO" id="GO:0005524">
    <property type="term" value="F:ATP binding"/>
    <property type="evidence" value="ECO:0007669"/>
    <property type="project" value="UniProtKB-UniRule"/>
</dbReference>
<proteinExistence type="predicted"/>
<evidence type="ECO:0000256" key="8">
    <source>
        <dbReference type="PROSITE-ProRule" id="PRU00409"/>
    </source>
</evidence>
<evidence type="ECO:0000259" key="10">
    <source>
        <dbReference type="PROSITE" id="PS50048"/>
    </source>
</evidence>
<feature type="region of interest" description="Disordered" evidence="9">
    <location>
        <begin position="1814"/>
        <end position="1839"/>
    </location>
</feature>
<feature type="compositionally biased region" description="Polar residues" evidence="9">
    <location>
        <begin position="1942"/>
        <end position="1955"/>
    </location>
</feature>
<dbReference type="InterPro" id="IPR005479">
    <property type="entry name" value="CPAse_ATP-bd"/>
</dbReference>
<dbReference type="Pfam" id="PF02786">
    <property type="entry name" value="CPSase_L_D2"/>
    <property type="match status" value="1"/>
</dbReference>
<dbReference type="Pfam" id="PF02682">
    <property type="entry name" value="CT_C_D"/>
    <property type="match status" value="1"/>
</dbReference>
<dbReference type="Gene3D" id="2.40.100.10">
    <property type="entry name" value="Cyclophilin-like"/>
    <property type="match status" value="2"/>
</dbReference>
<dbReference type="Pfam" id="PF01425">
    <property type="entry name" value="Amidase"/>
    <property type="match status" value="1"/>
</dbReference>
<dbReference type="GO" id="GO:0016787">
    <property type="term" value="F:hydrolase activity"/>
    <property type="evidence" value="ECO:0007669"/>
    <property type="project" value="UniProtKB-KW"/>
</dbReference>
<feature type="region of interest" description="Disordered" evidence="9">
    <location>
        <begin position="2453"/>
        <end position="2488"/>
    </location>
</feature>
<dbReference type="NCBIfam" id="TIGR02713">
    <property type="entry name" value="allophanate_hyd"/>
    <property type="match status" value="1"/>
</dbReference>
<dbReference type="InterPro" id="IPR014085">
    <property type="entry name" value="Allophanate_hydrolase"/>
</dbReference>
<dbReference type="NCBIfam" id="TIGR02712">
    <property type="entry name" value="urea_carbox"/>
    <property type="match status" value="1"/>
</dbReference>
<dbReference type="Pfam" id="PF00172">
    <property type="entry name" value="Zn_clus"/>
    <property type="match status" value="1"/>
</dbReference>
<dbReference type="SUPFAM" id="SSF50891">
    <property type="entry name" value="Cyclophilin-like"/>
    <property type="match status" value="2"/>
</dbReference>
<reference evidence="13 14" key="1">
    <citation type="submission" date="2021-08" db="EMBL/GenBank/DDBJ databases">
        <title>The highly contiguous genome resource for Trichoderma semiorbis FJ059, a fungal antagonistic to plant pathogens.</title>
        <authorList>
            <person name="Liu T."/>
        </authorList>
    </citation>
    <scope>NUCLEOTIDE SEQUENCE [LARGE SCALE GENOMIC DNA]</scope>
    <source>
        <strain evidence="13 14">FJ059</strain>
    </source>
</reference>
<keyword evidence="6" id="KW-0539">Nucleus</keyword>
<dbReference type="Pfam" id="PF02626">
    <property type="entry name" value="CT_A_B"/>
    <property type="match status" value="1"/>
</dbReference>
<dbReference type="NCBIfam" id="NF006043">
    <property type="entry name" value="PRK08186.1"/>
    <property type="match status" value="1"/>
</dbReference>
<dbReference type="NCBIfam" id="TIGR00724">
    <property type="entry name" value="urea_amlyse_rel"/>
    <property type="match status" value="1"/>
</dbReference>
<sequence>MTRISRSREGQPPLLIHEWRAVQASGGGLQRLYSLVQRERSSNAATRAWISICTDEQLKEQWDHLHASHKQPTSLPLYGVPFAAKDNIDAAGFTTTAACPAFGTTTPATEDASVVARLKAAGAILIGKTNLDQFATGLVGTRSPFGAVPNSFDPTRVSGGSSSGSAVVVARGAVSFSLGTDTAGSGRVPAGLNNIVGLKPTRGALSARGVVPACRTLDCVSIFALTADDAETVLSVAEGYDAQDSYSRVRPLSTKHTSDSGFGSKANERLQPVLAICANPPWFNRDDHSPSYEAALDRARSLGWVLQPVDFTLLFELASLLYFGPWVAERYQAIRTFIQNIEPDQMDPVVHKIIKQAENFSATDAFEAEYKRQDLTRQIELAFAAYDGLLVPTSPTFPTLEQVALNPVEENSRLGTYTNFVNFLDWSALSVPAGFRHDGLPFGITLIANNWQEPHLLRWAREWLAGQTRTLGALPALCLEPALSKPQEAHASEKMSEKSISVAVVGAHLSGMPLNKDLVSRGAVLSRKTRTSNRYRLFALQSKSGPARPGLQRLQDAQAGAEIVVEVWELPETAYASFADTIPSPLSIGKIELRDHSWVSGFVCEPYGLDGAVDITHFLGWRSYISRLNQPEPTSLGSVSTVLIANRGEIAVRIIKTLHRLGLKAVAVYSSVDADSPHVHLADLAYELKGQSVAETYLSISQILTIAKSAGVNAIIPGYGFLAENADFATAIEEAGITWVGPTPAQMVDLGLKHRARVLAIESGVPVVPGSKGTLTSLDDALAEAQNVGYPLMLKSSAGGGGIGLTRCANEAELRDAFEGVQRQAVANFGDGAVFIERFVELARHIEIQVIGDGRGAVVTAGERDCTLQRRHQKIVEESPAIMVPEAQRAAMRAAAVRLAAHVRYRNVGTIEFIYDVNKDEFYFLEVNTRLQVEHPVTELVTGLDLVECMLQVAAGQDNELFSSPVSHLPTTGASIEVRLYAESPLEQFRPCAGTVSKLNWPESLRVDTWIDEGTQVTTLYDSMIAKLIAVGSDRREALERLAEGLNNTIVEGVQTNLDYLRQIVASELFSSGNFHTKSLDSFQFISSTFEVIKCDGSVSVQDYPSRTGYWSVGIPPSGPADSLSFRLANRLVGNDDDAAGLECTLHGPRLRFHRDAVIAVTGGETLLLIDEKPAPLSTTLRIQAGQIVHLGAITAGYHVYIAIGGGIQVPSVMGSRSTFELAKLGGYKGRSLRPRDIVPIGTTQTKTMRLLSCPVISMPKQADGRNWRIRVLPGPHGAPDYFTHDGLVKLFSSTWKVHHNSNRLGIRLSGPKPEWARDSGGEAGLHPSNIHDSPYSIGSVSFTGDEAVILGCDGPSLGGFVVFSVIISADQWKMGQLRPGDSVSFEPISSQAALKLDSELHRAISQVRLPYDLGIEETVDTPNLDGLEVVLGKTTHNGHDYVCRQAGDNALLIEIDGASDFDLARSFEIFAFCERHREQPVPGVQELTPGVGTIHVIYDHGLPAATLIDRLFAHLATCQLRRSIPSRTVRLPLAFDDAVCRAAVERYASTIRGEAPWLPSNIEFLQKLNGIEDISVLLHSATFLVVGLGDVFLGSPCAVPLDPRHRLFGTKYNPSRSFTPRGAVGIGGQYLCIYATDSPGGYQLVGRTKDIWASPETLSSTVNQPPWLFRQFDRITFYPVTEEELDSQPVDKLIQIVEGELDLAWYESLLADNKELIAQHRAQQRASMLNVPFLEDLSKPYIPKSRTVKESSKGETESAYGTQVPSAIPGRCFEVHVQPGQKITKGHPLPAKELVSMDQNISDRETHQFYQGPHILPRPAEDPEAHGSSGAASSRQLSRIHHRSCTECSRRKVRCNHHQPCSNCVKAGSECIFPTSRRTPVRREKATRRRDEELLKSLRRLQRRLNSTEIAQLVAQGETDDHGNEGNRSEERIRQDEEARSQQISPFGPSPTTTHVDDVPGNTEEPARLMLDHDRSRYISNHFWASMSREIDEMRDILDGSSSEQENDDQDQGSEATPSSRVSHNSRDFPIFSPSATSQSLQSLYPSSSDLLTIFDVFQENVDPVVHIFHRPTMRKTITEVLPLLDGSSLDHMTEVVVFSICYAALTSLSDADCQKLLREERRVLLSRYRYATKQSLSRARFLESQNLGILAALILFLLCLRRHDDSRLVSSLLGVVIRNAQAVGLHRDGTKFNLSPYETEWRRRLWWHICVLDIRAAEDHGCDPSIYDQNYDTRFPLNINDDDLSPEATVAPPERQGVTDMTFCLLRFEVAVAIRKLNYHRPVGIQEPALSTAEKRDLVERIEKRFYERYINCCDITKPFDWVSAAWARLMLSKMWLAVSNPLHPQDTANGAASLNLRRVAFEKSVEMLELADSLETGHRAARWRWLFMTHVQWHAVVFVLAYLCVHPTDELSHRAWLVMDRVCERWPHDSRSKKGMLWKPIHRLMDRAQQIRGRQGGNPPKEPGVSEESHRQSYHNPPPGVPSQTRVFATPLTIFEPMTQSTVLTKENPAPSIPPTCQGADEAEYHLTTSIDLADSSSTPNFGVSVQAPGMGGLQDLQDHQSDWANILHELQHGFQEEPYADMTDPTEAIHEYGSNLWGML</sequence>
<dbReference type="Pfam" id="PF21986">
    <property type="entry name" value="AH_C"/>
    <property type="match status" value="1"/>
</dbReference>
<evidence type="ECO:0000256" key="3">
    <source>
        <dbReference type="ARBA" id="ARBA00022741"/>
    </source>
</evidence>
<dbReference type="PROSITE" id="PS50975">
    <property type="entry name" value="ATP_GRASP"/>
    <property type="match status" value="1"/>
</dbReference>
<dbReference type="CDD" id="cd00067">
    <property type="entry name" value="GAL4"/>
    <property type="match status" value="1"/>
</dbReference>
<dbReference type="InterPro" id="IPR016185">
    <property type="entry name" value="PreATP-grasp_dom_sf"/>
</dbReference>
<dbReference type="InterPro" id="IPR053844">
    <property type="entry name" value="AH_C"/>
</dbReference>
<dbReference type="SMART" id="SM00066">
    <property type="entry name" value="GAL4"/>
    <property type="match status" value="1"/>
</dbReference>
<dbReference type="InterPro" id="IPR005482">
    <property type="entry name" value="Biotin_COase_C"/>
</dbReference>
<keyword evidence="7" id="KW-0092">Biotin</keyword>
<dbReference type="InterPro" id="IPR007219">
    <property type="entry name" value="XnlR_reg_dom"/>
</dbReference>
<evidence type="ECO:0000259" key="11">
    <source>
        <dbReference type="PROSITE" id="PS50975"/>
    </source>
</evidence>
<dbReference type="Gene3D" id="3.30.470.20">
    <property type="entry name" value="ATP-grasp fold, B domain"/>
    <property type="match status" value="1"/>
</dbReference>
<dbReference type="EMBL" id="JAIMJC010000005">
    <property type="protein sequence ID" value="KAH0524209.1"/>
    <property type="molecule type" value="Genomic_DNA"/>
</dbReference>
<dbReference type="InterPro" id="IPR003778">
    <property type="entry name" value="CT_A_B"/>
</dbReference>
<dbReference type="PROSITE" id="PS00866">
    <property type="entry name" value="CPSASE_1"/>
    <property type="match status" value="1"/>
</dbReference>
<dbReference type="Gene3D" id="3.30.1360.40">
    <property type="match status" value="1"/>
</dbReference>
<dbReference type="CDD" id="cd12148">
    <property type="entry name" value="fungal_TF_MHR"/>
    <property type="match status" value="1"/>
</dbReference>
<dbReference type="PROSITE" id="PS50979">
    <property type="entry name" value="BC"/>
    <property type="match status" value="1"/>
</dbReference>
<dbReference type="InterPro" id="IPR011054">
    <property type="entry name" value="Rudment_hybrid_motif"/>
</dbReference>
<dbReference type="SMART" id="SM00906">
    <property type="entry name" value="Fungal_trans"/>
    <property type="match status" value="1"/>
</dbReference>
<dbReference type="Gene3D" id="4.10.240.10">
    <property type="entry name" value="Zn(2)-C6 fungal-type DNA-binding domain"/>
    <property type="match status" value="1"/>
</dbReference>
<dbReference type="SUPFAM" id="SSF57701">
    <property type="entry name" value="Zn2/Cys6 DNA-binding domain"/>
    <property type="match status" value="1"/>
</dbReference>
<feature type="domain" description="Biotin carboxylation" evidence="12">
    <location>
        <begin position="638"/>
        <end position="1085"/>
    </location>
</feature>
<feature type="region of interest" description="Disordered" evidence="9">
    <location>
        <begin position="2001"/>
        <end position="2030"/>
    </location>
</feature>
<evidence type="ECO:0000256" key="5">
    <source>
        <dbReference type="ARBA" id="ARBA00022840"/>
    </source>
</evidence>
<dbReference type="PROSITE" id="PS00867">
    <property type="entry name" value="CPSASE_2"/>
    <property type="match status" value="1"/>
</dbReference>
<accession>A0A9P8HG59</accession>
<evidence type="ECO:0000256" key="1">
    <source>
        <dbReference type="ARBA" id="ARBA00022598"/>
    </source>
</evidence>